<feature type="region of interest" description="Disordered" evidence="1">
    <location>
        <begin position="30"/>
        <end position="77"/>
    </location>
</feature>
<evidence type="ECO:0000256" key="1">
    <source>
        <dbReference type="SAM" id="MobiDB-lite"/>
    </source>
</evidence>
<reference evidence="2" key="1">
    <citation type="submission" date="2020-10" db="EMBL/GenBank/DDBJ databases">
        <title>Unveiling of a novel bifunctional photoreceptor, Dualchrome1, isolated from a cosmopolitan green alga.</title>
        <authorList>
            <person name="Suzuki S."/>
            <person name="Kawachi M."/>
        </authorList>
    </citation>
    <scope>NUCLEOTIDE SEQUENCE</scope>
    <source>
        <strain evidence="2">NIES 2893</strain>
    </source>
</reference>
<dbReference type="InterPro" id="IPR042619">
    <property type="entry name" value="BBS10"/>
</dbReference>
<evidence type="ECO:0000313" key="2">
    <source>
        <dbReference type="EMBL" id="GHP10631.1"/>
    </source>
</evidence>
<proteinExistence type="predicted"/>
<dbReference type="AlphaFoldDB" id="A0A830HYY5"/>
<dbReference type="PANTHER" id="PTHR14667">
    <property type="entry name" value="BARDET-BIEDL SYNDROME 10 PROTEIN"/>
    <property type="match status" value="1"/>
</dbReference>
<protein>
    <submittedName>
        <fullName evidence="2">Uncharacterized protein</fullName>
    </submittedName>
</protein>
<dbReference type="Gene3D" id="1.10.560.10">
    <property type="entry name" value="GroEL-like equatorial domain"/>
    <property type="match status" value="1"/>
</dbReference>
<gene>
    <name evidence="2" type="ORF">PPROV_000936200</name>
</gene>
<keyword evidence="3" id="KW-1185">Reference proteome</keyword>
<organism evidence="2 3">
    <name type="scientific">Pycnococcus provasolii</name>
    <dbReference type="NCBI Taxonomy" id="41880"/>
    <lineage>
        <taxon>Eukaryota</taxon>
        <taxon>Viridiplantae</taxon>
        <taxon>Chlorophyta</taxon>
        <taxon>Pseudoscourfieldiophyceae</taxon>
        <taxon>Pseudoscourfieldiales</taxon>
        <taxon>Pycnococcaceae</taxon>
        <taxon>Pycnococcus</taxon>
    </lineage>
</organism>
<dbReference type="InterPro" id="IPR002423">
    <property type="entry name" value="Cpn60/GroEL/TCP-1"/>
</dbReference>
<dbReference type="PANTHER" id="PTHR14667:SF2">
    <property type="entry name" value="BARDET-BIEDL SYNDROME 10 PROTEIN"/>
    <property type="match status" value="1"/>
</dbReference>
<dbReference type="InterPro" id="IPR027409">
    <property type="entry name" value="GroEL-like_apical_dom_sf"/>
</dbReference>
<dbReference type="SUPFAM" id="SSF48592">
    <property type="entry name" value="GroEL equatorial domain-like"/>
    <property type="match status" value="1"/>
</dbReference>
<sequence length="848" mass="89060">MRHATTTAMQGDAVRELDATTTAMQGDAVRELDARQRRCKATPSANSTRQQRRCKATPSANSTRDNGDARRRRPRTPRATTALLGAACFVARMLSAHDAHHWRSNYRWPARKPVPQLAKAARGIRALAAFVAPSLGPLARDAAVVDAVGTVLFTAFGARLLAAVETSGDAAITSLENNQASAAFVKIVRKTAQEHADRYGDGSKGIVTFVAAAVECAARRIEGTNQTNAHAAVAHAMAGVAANEVNDALREACRRHAPMSPQIPKDDWQTARRRYVEASALCLGHTLLAGKLAPAVQKRLAALACTFLGRTYAAAAAKTSDARVADARFRRAVRDAPTVDPISLFGAADISASHCRGGVVVHAGLRAGKRRHDATSRVLVLDAPLVPRRGARGATTTSSADGAGIAVASGEQRHEAMVVLPMRQLHAVTQALRGLGVTLVLCTCALAEAEAEALASAGVSAAALVPERDASRVARASGGGACCVSEPLTEQLVASEAFARSLCRVAGWAQGEPARLAGHAVPLEVDEDPLWPDSATSTRRAHAIWLHFDDDTSNREVDTKLGRGDLVQLQDLRSSEHLNGRLASVVGAVDGERVGVQLLSRALSDGDSRRLSVKRDNLRAFHGESIAEGKNPALALVVCAPSEALATQYGRAILAILRTMSASLADEDGELFQLCGGAGAPELAAAALLEAAPVASTWAVQVARESFVAGLRAVPRAIARGLAATVTPNERGSLRMATSWLAECMGHDGGMAPIVDEAAPAAAYRSGVLEMAGIRCTYATPLMNRGGVGVSNAISAGVLAATNERIAALSASVLTTVSILRVQGIHGCVRRSKKEEEEEQEEEEEEDS</sequence>
<accession>A0A830HYY5</accession>
<dbReference type="EMBL" id="BNJQ01000030">
    <property type="protein sequence ID" value="GHP10631.1"/>
    <property type="molecule type" value="Genomic_DNA"/>
</dbReference>
<evidence type="ECO:0000313" key="3">
    <source>
        <dbReference type="Proteomes" id="UP000660262"/>
    </source>
</evidence>
<comment type="caution">
    <text evidence="2">The sequence shown here is derived from an EMBL/GenBank/DDBJ whole genome shotgun (WGS) entry which is preliminary data.</text>
</comment>
<name>A0A830HYY5_9CHLO</name>
<dbReference type="GO" id="GO:0005524">
    <property type="term" value="F:ATP binding"/>
    <property type="evidence" value="ECO:0007669"/>
    <property type="project" value="InterPro"/>
</dbReference>
<dbReference type="Gene3D" id="3.50.7.10">
    <property type="entry name" value="GroEL"/>
    <property type="match status" value="1"/>
</dbReference>
<dbReference type="InterPro" id="IPR027413">
    <property type="entry name" value="GROEL-like_equatorial_sf"/>
</dbReference>
<dbReference type="Proteomes" id="UP000660262">
    <property type="component" value="Unassembled WGS sequence"/>
</dbReference>
<dbReference type="GO" id="GO:0051131">
    <property type="term" value="P:chaperone-mediated protein complex assembly"/>
    <property type="evidence" value="ECO:0007669"/>
    <property type="project" value="InterPro"/>
</dbReference>
<dbReference type="Pfam" id="PF00118">
    <property type="entry name" value="Cpn60_TCP1"/>
    <property type="match status" value="1"/>
</dbReference>